<dbReference type="PROSITE" id="PS50994">
    <property type="entry name" value="INTEGRASE"/>
    <property type="match status" value="1"/>
</dbReference>
<reference evidence="3 4" key="1">
    <citation type="submission" date="2018-05" db="EMBL/GenBank/DDBJ databases">
        <title>Draft genome of Methanospirillum lacunae Ki8-1.</title>
        <authorList>
            <person name="Dueholm M.S."/>
            <person name="Nielsen P.H."/>
            <person name="Bakmann L.F."/>
            <person name="Otzen D.E."/>
        </authorList>
    </citation>
    <scope>NUCLEOTIDE SEQUENCE [LARGE SCALE GENOMIC DNA]</scope>
    <source>
        <strain evidence="3 4">Ki8-1</strain>
    </source>
</reference>
<dbReference type="InterPro" id="IPR009057">
    <property type="entry name" value="Homeodomain-like_sf"/>
</dbReference>
<dbReference type="NCBIfam" id="NF033546">
    <property type="entry name" value="transpos_IS21"/>
    <property type="match status" value="1"/>
</dbReference>
<dbReference type="RefSeq" id="WP_109968276.1">
    <property type="nucleotide sequence ID" value="NZ_CP176093.1"/>
</dbReference>
<dbReference type="GO" id="GO:0015074">
    <property type="term" value="P:DNA integration"/>
    <property type="evidence" value="ECO:0007669"/>
    <property type="project" value="InterPro"/>
</dbReference>
<dbReference type="SUPFAM" id="SSF46689">
    <property type="entry name" value="Homeodomain-like"/>
    <property type="match status" value="1"/>
</dbReference>
<protein>
    <submittedName>
        <fullName evidence="3">IS21 family transposase</fullName>
    </submittedName>
</protein>
<dbReference type="GeneID" id="97548533"/>
<evidence type="ECO:0000259" key="2">
    <source>
        <dbReference type="PROSITE" id="PS50994"/>
    </source>
</evidence>
<dbReference type="InterPro" id="IPR001584">
    <property type="entry name" value="Integrase_cat-core"/>
</dbReference>
<keyword evidence="4" id="KW-1185">Reference proteome</keyword>
<sequence length="277" mass="32705">MAEIQQIVASYNRCGPYSQVAREFHISRNTVKKYVLRVTEVRSGLRDEILPSNREIFQPPRVVTDEILLLIRTLLEQNLTHPRKQRMNARQIFDQVIQSGYSISYTTVKRIISSWNKSHSSRDVYILQEPEPGYRAEFDWCKVSLQIKGVWTKVSMAVMVLTYSLFRFARLYYHETQQEVIDAHIQFFTEIQSVPRYIYYDNLKAVYDYSRKKFQDTYLQFASHYGYSYEVCNPVSPHEKEQMKRASVISEGMHSEREPHLNHSKKLNNGSLQLLSE</sequence>
<proteinExistence type="predicted"/>
<feature type="compositionally biased region" description="Polar residues" evidence="1">
    <location>
        <begin position="267"/>
        <end position="277"/>
    </location>
</feature>
<dbReference type="AlphaFoldDB" id="A0A2V2N2K5"/>
<name>A0A2V2N2K5_9EURY</name>
<dbReference type="OrthoDB" id="117890at2157"/>
<dbReference type="Proteomes" id="UP000245657">
    <property type="component" value="Unassembled WGS sequence"/>
</dbReference>
<evidence type="ECO:0000256" key="1">
    <source>
        <dbReference type="SAM" id="MobiDB-lite"/>
    </source>
</evidence>
<dbReference type="EMBL" id="QGMY01000006">
    <property type="protein sequence ID" value="PWR72765.1"/>
    <property type="molecule type" value="Genomic_DNA"/>
</dbReference>
<evidence type="ECO:0000313" key="3">
    <source>
        <dbReference type="EMBL" id="PWR72765.1"/>
    </source>
</evidence>
<accession>A0A2V2N2K5</accession>
<dbReference type="PANTHER" id="PTHR35004">
    <property type="entry name" value="TRANSPOSASE RV3428C-RELATED"/>
    <property type="match status" value="1"/>
</dbReference>
<feature type="domain" description="Integrase catalytic" evidence="2">
    <location>
        <begin position="128"/>
        <end position="246"/>
    </location>
</feature>
<gene>
    <name evidence="3" type="ORF">DK846_07385</name>
</gene>
<evidence type="ECO:0000313" key="4">
    <source>
        <dbReference type="Proteomes" id="UP000245657"/>
    </source>
</evidence>
<feature type="region of interest" description="Disordered" evidence="1">
    <location>
        <begin position="246"/>
        <end position="277"/>
    </location>
</feature>
<organism evidence="3 4">
    <name type="scientific">Methanospirillum lacunae</name>
    <dbReference type="NCBI Taxonomy" id="668570"/>
    <lineage>
        <taxon>Archaea</taxon>
        <taxon>Methanobacteriati</taxon>
        <taxon>Methanobacteriota</taxon>
        <taxon>Stenosarchaea group</taxon>
        <taxon>Methanomicrobia</taxon>
        <taxon>Methanomicrobiales</taxon>
        <taxon>Methanospirillaceae</taxon>
        <taxon>Methanospirillum</taxon>
    </lineage>
</organism>
<comment type="caution">
    <text evidence="3">The sequence shown here is derived from an EMBL/GenBank/DDBJ whole genome shotgun (WGS) entry which is preliminary data.</text>
</comment>